<dbReference type="PANTHER" id="PTHR41286">
    <property type="entry name" value="HNH NUCLEASE YAJD-RELATED"/>
    <property type="match status" value="1"/>
</dbReference>
<evidence type="ECO:0000313" key="7">
    <source>
        <dbReference type="Proteomes" id="UP001217610"/>
    </source>
</evidence>
<dbReference type="Proteomes" id="UP001217610">
    <property type="component" value="Unassembled WGS sequence"/>
</dbReference>
<dbReference type="EMBL" id="JAMDGR010000015">
    <property type="protein sequence ID" value="MDD1150393.1"/>
    <property type="molecule type" value="Genomic_DNA"/>
</dbReference>
<dbReference type="Pfam" id="PF01844">
    <property type="entry name" value="HNH"/>
    <property type="match status" value="1"/>
</dbReference>
<dbReference type="InterPro" id="IPR002711">
    <property type="entry name" value="HNH"/>
</dbReference>
<evidence type="ECO:0000259" key="5">
    <source>
        <dbReference type="SMART" id="SM00507"/>
    </source>
</evidence>
<evidence type="ECO:0000256" key="1">
    <source>
        <dbReference type="ARBA" id="ARBA00022722"/>
    </source>
</evidence>
<comment type="caution">
    <text evidence="6">The sequence shown here is derived from an EMBL/GenBank/DDBJ whole genome shotgun (WGS) entry which is preliminary data.</text>
</comment>
<sequence>MARLQTLGNRVTTQGNRLATAAPGSWRTGKTTSSQRGYNYEWQKARLDHLNDNPLCVYCEREGRVTAANTVDHIIPHRGDMTVFWDRSQWMSLCAPCHSSKKQREESHIWHY</sequence>
<dbReference type="RefSeq" id="WP_273923673.1">
    <property type="nucleotide sequence ID" value="NZ_JAMDGR010000015.1"/>
</dbReference>
<keyword evidence="6" id="KW-0255">Endonuclease</keyword>
<keyword evidence="1" id="KW-0540">Nuclease</keyword>
<evidence type="ECO:0000256" key="3">
    <source>
        <dbReference type="ARBA" id="ARBA00038412"/>
    </source>
</evidence>
<accession>A0ABT5Q861</accession>
<dbReference type="Gene3D" id="1.10.30.50">
    <property type="match status" value="1"/>
</dbReference>
<proteinExistence type="inferred from homology"/>
<feature type="domain" description="HNH nuclease" evidence="5">
    <location>
        <begin position="44"/>
        <end position="99"/>
    </location>
</feature>
<dbReference type="PANTHER" id="PTHR41286:SF1">
    <property type="entry name" value="HNH NUCLEASE YAJD-RELATED"/>
    <property type="match status" value="1"/>
</dbReference>
<evidence type="ECO:0000256" key="4">
    <source>
        <dbReference type="ARBA" id="ARBA00040194"/>
    </source>
</evidence>
<dbReference type="SMART" id="SM00507">
    <property type="entry name" value="HNHc"/>
    <property type="match status" value="1"/>
</dbReference>
<dbReference type="GO" id="GO:0004519">
    <property type="term" value="F:endonuclease activity"/>
    <property type="evidence" value="ECO:0007669"/>
    <property type="project" value="UniProtKB-KW"/>
</dbReference>
<comment type="similarity">
    <text evidence="3">Belongs to the HNH nuclease family.</text>
</comment>
<evidence type="ECO:0000313" key="6">
    <source>
        <dbReference type="EMBL" id="MDD1150393.1"/>
    </source>
</evidence>
<gene>
    <name evidence="6" type="ORF">M5G25_19115</name>
</gene>
<evidence type="ECO:0000256" key="2">
    <source>
        <dbReference type="ARBA" id="ARBA00022801"/>
    </source>
</evidence>
<dbReference type="CDD" id="cd00085">
    <property type="entry name" value="HNHc"/>
    <property type="match status" value="1"/>
</dbReference>
<organism evidence="6 7">
    <name type="scientific">Pseudomonas idahonensis</name>
    <dbReference type="NCBI Taxonomy" id="2942628"/>
    <lineage>
        <taxon>Bacteria</taxon>
        <taxon>Pseudomonadati</taxon>
        <taxon>Pseudomonadota</taxon>
        <taxon>Gammaproteobacteria</taxon>
        <taxon>Pseudomonadales</taxon>
        <taxon>Pseudomonadaceae</taxon>
        <taxon>Pseudomonas</taxon>
    </lineage>
</organism>
<dbReference type="InterPro" id="IPR003615">
    <property type="entry name" value="HNH_nuc"/>
</dbReference>
<protein>
    <recommendedName>
        <fullName evidence="4">Putative HNH nuclease YajD</fullName>
    </recommendedName>
</protein>
<reference evidence="6 7" key="1">
    <citation type="submission" date="2022-05" db="EMBL/GenBank/DDBJ databases">
        <title>Novel Pseudomonas spp. Isolated from a Rainbow Trout Aquaculture Facility.</title>
        <authorList>
            <person name="Testerman T."/>
            <person name="Graf J."/>
        </authorList>
    </citation>
    <scope>NUCLEOTIDE SEQUENCE [LARGE SCALE GENOMIC DNA]</scope>
    <source>
        <strain evidence="6 7">ID357</strain>
    </source>
</reference>
<keyword evidence="2" id="KW-0378">Hydrolase</keyword>
<keyword evidence="7" id="KW-1185">Reference proteome</keyword>
<name>A0ABT5Q861_9PSED</name>